<evidence type="ECO:0000259" key="9">
    <source>
        <dbReference type="Pfam" id="PF17676"/>
    </source>
</evidence>
<dbReference type="InterPro" id="IPR027478">
    <property type="entry name" value="LdcA_N"/>
</dbReference>
<dbReference type="PANTHER" id="PTHR30237">
    <property type="entry name" value="MURAMOYLTETRAPEPTIDE CARBOXYPEPTIDASE"/>
    <property type="match status" value="1"/>
</dbReference>
<comment type="caution">
    <text evidence="10">The sequence shown here is derived from an EMBL/GenBank/DDBJ whole genome shotgun (WGS) entry which is preliminary data.</text>
</comment>
<dbReference type="InterPro" id="IPR040921">
    <property type="entry name" value="Peptidase_S66C"/>
</dbReference>
<dbReference type="Pfam" id="PF17676">
    <property type="entry name" value="Peptidase_S66C"/>
    <property type="match status" value="1"/>
</dbReference>
<keyword evidence="2 10" id="KW-0121">Carboxypeptidase</keyword>
<evidence type="ECO:0000256" key="1">
    <source>
        <dbReference type="ARBA" id="ARBA00010233"/>
    </source>
</evidence>
<feature type="domain" description="LD-carboxypeptidase N-terminal" evidence="8">
    <location>
        <begin position="13"/>
        <end position="129"/>
    </location>
</feature>
<evidence type="ECO:0000256" key="6">
    <source>
        <dbReference type="PIRSR" id="PIRSR028757-1"/>
    </source>
</evidence>
<dbReference type="EC" id="3.4.17.13" evidence="10"/>
<dbReference type="AlphaFoldDB" id="A0A9X0YSI5"/>
<evidence type="ECO:0000313" key="10">
    <source>
        <dbReference type="EMBL" id="MBP2076201.1"/>
    </source>
</evidence>
<dbReference type="InterPro" id="IPR003507">
    <property type="entry name" value="S66_fam"/>
</dbReference>
<dbReference type="PIRSF" id="PIRSF028757">
    <property type="entry name" value="LD-carboxypeptidase"/>
    <property type="match status" value="1"/>
</dbReference>
<dbReference type="PANTHER" id="PTHR30237:SF2">
    <property type="entry name" value="MUREIN TETRAPEPTIDE CARBOXYPEPTIDASE"/>
    <property type="match status" value="1"/>
</dbReference>
<evidence type="ECO:0000256" key="4">
    <source>
        <dbReference type="ARBA" id="ARBA00022801"/>
    </source>
</evidence>
<keyword evidence="11" id="KW-1185">Reference proteome</keyword>
<dbReference type="SUPFAM" id="SSF141986">
    <property type="entry name" value="LD-carboxypeptidase A C-terminal domain-like"/>
    <property type="match status" value="1"/>
</dbReference>
<dbReference type="Proteomes" id="UP001138793">
    <property type="component" value="Unassembled WGS sequence"/>
</dbReference>
<evidence type="ECO:0000256" key="3">
    <source>
        <dbReference type="ARBA" id="ARBA00022670"/>
    </source>
</evidence>
<feature type="active site" description="Charge relay system" evidence="6">
    <location>
        <position position="207"/>
    </location>
</feature>
<dbReference type="GO" id="GO:0106415">
    <property type="term" value="F:muramoyltetrapeptide carboxypeptidase activity"/>
    <property type="evidence" value="ECO:0007669"/>
    <property type="project" value="UniProtKB-EC"/>
</dbReference>
<dbReference type="RefSeq" id="WP_149475131.1">
    <property type="nucleotide sequence ID" value="NZ_JAGGMB010000001.1"/>
</dbReference>
<dbReference type="OrthoDB" id="9807329at2"/>
<feature type="active site" description="Nucleophile" evidence="6">
    <location>
        <position position="109"/>
    </location>
</feature>
<dbReference type="Gene3D" id="3.50.30.60">
    <property type="entry name" value="LD-carboxypeptidase A C-terminal domain-like"/>
    <property type="match status" value="1"/>
</dbReference>
<accession>A0A9X0YSI5</accession>
<dbReference type="InterPro" id="IPR040449">
    <property type="entry name" value="Peptidase_S66_N"/>
</dbReference>
<sequence>MIHPMRLQKGDTIGVTAPAGPPDQEKLQRALAFFNELGLRVKLGRNIMKKLGFLAGTDEERLSDLHEMMADTKVKAIVFARGGYGTGRIADRIDYELIRQNPKIIWGYSDITYLHTAIRQQTGLITFHGPMLASDIGKNDFDPFSAQLFKQLFIPTQLDYTEVISPLKVYAPGEATGQLIGGNLSLLVSTLGTPYELETAGKLLLLEDIGEEPYRIDGMLNQLRLAGKLRDAAGVILADFAEADPTVNPSLTLEEVFMDYFSAFPGPVMSGFKIGHCFPHFSVPLGVNAKLSTAEKRLLIEPGVR</sequence>
<reference evidence="10" key="1">
    <citation type="submission" date="2021-03" db="EMBL/GenBank/DDBJ databases">
        <title>Genomic Encyclopedia of Type Strains, Phase IV (KMG-IV): sequencing the most valuable type-strain genomes for metagenomic binning, comparative biology and taxonomic classification.</title>
        <authorList>
            <person name="Goeker M."/>
        </authorList>
    </citation>
    <scope>NUCLEOTIDE SEQUENCE</scope>
    <source>
        <strain evidence="10">DSM 107338</strain>
    </source>
</reference>
<dbReference type="GO" id="GO:0008236">
    <property type="term" value="F:serine-type peptidase activity"/>
    <property type="evidence" value="ECO:0007669"/>
    <property type="project" value="UniProtKB-KW"/>
</dbReference>
<evidence type="ECO:0000256" key="2">
    <source>
        <dbReference type="ARBA" id="ARBA00022645"/>
    </source>
</evidence>
<feature type="domain" description="LD-carboxypeptidase C-terminal" evidence="9">
    <location>
        <begin position="176"/>
        <end position="291"/>
    </location>
</feature>
<dbReference type="InterPro" id="IPR029062">
    <property type="entry name" value="Class_I_gatase-like"/>
</dbReference>
<dbReference type="SUPFAM" id="SSF52317">
    <property type="entry name" value="Class I glutamine amidotransferase-like"/>
    <property type="match status" value="1"/>
</dbReference>
<proteinExistence type="inferred from homology"/>
<dbReference type="EMBL" id="JAGGMB010000001">
    <property type="protein sequence ID" value="MBP2076201.1"/>
    <property type="molecule type" value="Genomic_DNA"/>
</dbReference>
<evidence type="ECO:0000256" key="5">
    <source>
        <dbReference type="ARBA" id="ARBA00022825"/>
    </source>
</evidence>
<evidence type="ECO:0000259" key="8">
    <source>
        <dbReference type="Pfam" id="PF02016"/>
    </source>
</evidence>
<keyword evidence="5" id="KW-0720">Serine protease</keyword>
<comment type="similarity">
    <text evidence="1">Belongs to the peptidase S66 family.</text>
</comment>
<protein>
    <submittedName>
        <fullName evidence="10">Muramoyltetrapeptide carboxypeptidase</fullName>
        <ecNumber evidence="10">3.4.17.13</ecNumber>
    </submittedName>
</protein>
<dbReference type="Gene3D" id="3.40.50.10740">
    <property type="entry name" value="Class I glutamine amidotransferase-like"/>
    <property type="match status" value="1"/>
</dbReference>
<dbReference type="InterPro" id="IPR027461">
    <property type="entry name" value="Carboxypeptidase_A_C_sf"/>
</dbReference>
<keyword evidence="3" id="KW-0645">Protease</keyword>
<evidence type="ECO:0000256" key="7">
    <source>
        <dbReference type="SAM" id="MobiDB-lite"/>
    </source>
</evidence>
<keyword evidence="4 10" id="KW-0378">Hydrolase</keyword>
<feature type="active site" description="Charge relay system" evidence="6">
    <location>
        <position position="276"/>
    </location>
</feature>
<dbReference type="GO" id="GO:0006508">
    <property type="term" value="P:proteolysis"/>
    <property type="evidence" value="ECO:0007669"/>
    <property type="project" value="UniProtKB-KW"/>
</dbReference>
<gene>
    <name evidence="10" type="ORF">J2Z64_000412</name>
</gene>
<dbReference type="CDD" id="cd07025">
    <property type="entry name" value="Peptidase_S66"/>
    <property type="match status" value="1"/>
</dbReference>
<evidence type="ECO:0000313" key="11">
    <source>
        <dbReference type="Proteomes" id="UP001138793"/>
    </source>
</evidence>
<name>A0A9X0YSI5_9BACI</name>
<feature type="region of interest" description="Disordered" evidence="7">
    <location>
        <begin position="1"/>
        <end position="20"/>
    </location>
</feature>
<organism evidence="10 11">
    <name type="scientific">Oceanobacillus polygoni</name>
    <dbReference type="NCBI Taxonomy" id="1235259"/>
    <lineage>
        <taxon>Bacteria</taxon>
        <taxon>Bacillati</taxon>
        <taxon>Bacillota</taxon>
        <taxon>Bacilli</taxon>
        <taxon>Bacillales</taxon>
        <taxon>Bacillaceae</taxon>
        <taxon>Oceanobacillus</taxon>
    </lineage>
</organism>
<dbReference type="Pfam" id="PF02016">
    <property type="entry name" value="Peptidase_S66"/>
    <property type="match status" value="1"/>
</dbReference>